<evidence type="ECO:0000313" key="2">
    <source>
        <dbReference type="EMBL" id="KAF2162013.1"/>
    </source>
</evidence>
<dbReference type="AlphaFoldDB" id="A0A6A6C514"/>
<name>A0A6A6C514_ZASCE</name>
<keyword evidence="3" id="KW-1185">Reference proteome</keyword>
<feature type="compositionally biased region" description="Polar residues" evidence="1">
    <location>
        <begin position="87"/>
        <end position="101"/>
    </location>
</feature>
<dbReference type="GeneID" id="54561979"/>
<feature type="compositionally biased region" description="Basic residues" evidence="1">
    <location>
        <begin position="21"/>
        <end position="33"/>
    </location>
</feature>
<proteinExistence type="predicted"/>
<sequence length="117" mass="13417">MRRGTRQRGSPAIPPQNPRRHELKRVFSIKHVGRSSSSDSEPMHEYDPSEQAENRRKRRSLFYDEQRAATKLSHPQHFDFDALTIPESPTTTTRSQKSSESGPAKKALAKLKNMFKA</sequence>
<protein>
    <submittedName>
        <fullName evidence="2">Uncharacterized protein</fullName>
    </submittedName>
</protein>
<dbReference type="Proteomes" id="UP000799537">
    <property type="component" value="Unassembled WGS sequence"/>
</dbReference>
<evidence type="ECO:0000256" key="1">
    <source>
        <dbReference type="SAM" id="MobiDB-lite"/>
    </source>
</evidence>
<dbReference type="RefSeq" id="XP_033662902.1">
    <property type="nucleotide sequence ID" value="XM_033808707.1"/>
</dbReference>
<organism evidence="2 3">
    <name type="scientific">Zasmidium cellare ATCC 36951</name>
    <dbReference type="NCBI Taxonomy" id="1080233"/>
    <lineage>
        <taxon>Eukaryota</taxon>
        <taxon>Fungi</taxon>
        <taxon>Dikarya</taxon>
        <taxon>Ascomycota</taxon>
        <taxon>Pezizomycotina</taxon>
        <taxon>Dothideomycetes</taxon>
        <taxon>Dothideomycetidae</taxon>
        <taxon>Mycosphaerellales</taxon>
        <taxon>Mycosphaerellaceae</taxon>
        <taxon>Zasmidium</taxon>
    </lineage>
</organism>
<evidence type="ECO:0000313" key="3">
    <source>
        <dbReference type="Proteomes" id="UP000799537"/>
    </source>
</evidence>
<dbReference type="EMBL" id="ML993616">
    <property type="protein sequence ID" value="KAF2162013.1"/>
    <property type="molecule type" value="Genomic_DNA"/>
</dbReference>
<gene>
    <name evidence="2" type="ORF">M409DRAFT_27738</name>
</gene>
<accession>A0A6A6C514</accession>
<feature type="region of interest" description="Disordered" evidence="1">
    <location>
        <begin position="1"/>
        <end position="107"/>
    </location>
</feature>
<reference evidence="2" key="1">
    <citation type="journal article" date="2020" name="Stud. Mycol.">
        <title>101 Dothideomycetes genomes: a test case for predicting lifestyles and emergence of pathogens.</title>
        <authorList>
            <person name="Haridas S."/>
            <person name="Albert R."/>
            <person name="Binder M."/>
            <person name="Bloem J."/>
            <person name="Labutti K."/>
            <person name="Salamov A."/>
            <person name="Andreopoulos B."/>
            <person name="Baker S."/>
            <person name="Barry K."/>
            <person name="Bills G."/>
            <person name="Bluhm B."/>
            <person name="Cannon C."/>
            <person name="Castanera R."/>
            <person name="Culley D."/>
            <person name="Daum C."/>
            <person name="Ezra D."/>
            <person name="Gonzalez J."/>
            <person name="Henrissat B."/>
            <person name="Kuo A."/>
            <person name="Liang C."/>
            <person name="Lipzen A."/>
            <person name="Lutzoni F."/>
            <person name="Magnuson J."/>
            <person name="Mondo S."/>
            <person name="Nolan M."/>
            <person name="Ohm R."/>
            <person name="Pangilinan J."/>
            <person name="Park H.-J."/>
            <person name="Ramirez L."/>
            <person name="Alfaro M."/>
            <person name="Sun H."/>
            <person name="Tritt A."/>
            <person name="Yoshinaga Y."/>
            <person name="Zwiers L.-H."/>
            <person name="Turgeon B."/>
            <person name="Goodwin S."/>
            <person name="Spatafora J."/>
            <person name="Crous P."/>
            <person name="Grigoriev I."/>
        </authorList>
    </citation>
    <scope>NUCLEOTIDE SEQUENCE</scope>
    <source>
        <strain evidence="2">ATCC 36951</strain>
    </source>
</reference>